<evidence type="ECO:0000256" key="2">
    <source>
        <dbReference type="ARBA" id="ARBA00022801"/>
    </source>
</evidence>
<dbReference type="CDD" id="cd03443">
    <property type="entry name" value="PaaI_thioesterase"/>
    <property type="match status" value="1"/>
</dbReference>
<dbReference type="Gene3D" id="3.10.129.10">
    <property type="entry name" value="Hotdog Thioesterase"/>
    <property type="match status" value="1"/>
</dbReference>
<dbReference type="KEGG" id="ddz:DSYM_13720"/>
<proteinExistence type="inferred from homology"/>
<comment type="similarity">
    <text evidence="1">Belongs to the thioesterase PaaI family.</text>
</comment>
<organism evidence="4 5">
    <name type="scientific">Candidatus Desulfobacillus denitrificans</name>
    <dbReference type="NCBI Taxonomy" id="2608985"/>
    <lineage>
        <taxon>Bacteria</taxon>
        <taxon>Pseudomonadati</taxon>
        <taxon>Pseudomonadota</taxon>
        <taxon>Betaproteobacteria</taxon>
        <taxon>Candidatus Desulfobacillus</taxon>
    </lineage>
</organism>
<dbReference type="PANTHER" id="PTHR21660:SF1">
    <property type="entry name" value="ACYL-COENZYME A THIOESTERASE 13"/>
    <property type="match status" value="1"/>
</dbReference>
<dbReference type="InterPro" id="IPR039298">
    <property type="entry name" value="ACOT13"/>
</dbReference>
<dbReference type="AlphaFoldDB" id="A0A809QZ30"/>
<dbReference type="PANTHER" id="PTHR21660">
    <property type="entry name" value="THIOESTERASE SUPERFAMILY MEMBER-RELATED"/>
    <property type="match status" value="1"/>
</dbReference>
<dbReference type="Pfam" id="PF03061">
    <property type="entry name" value="4HBT"/>
    <property type="match status" value="1"/>
</dbReference>
<dbReference type="SUPFAM" id="SSF54637">
    <property type="entry name" value="Thioesterase/thiol ester dehydrase-isomerase"/>
    <property type="match status" value="1"/>
</dbReference>
<dbReference type="InterPro" id="IPR003736">
    <property type="entry name" value="PAAI_dom"/>
</dbReference>
<keyword evidence="2" id="KW-0378">Hydrolase</keyword>
<sequence length="145" mass="15748">MSDDVPAGFEPIPHLGHYLNQLGPFHWKQSEGGIVIGLRIGERHTNTRGIVHGGMLVTLADSALGIVLYHSRTPPQPIVTVSLATDFIESAYPGDWVEAHVDILRIGSRLAYANCYLHVGSRRILRASGVFALMPPAKPSEESEG</sequence>
<evidence type="ECO:0000313" key="4">
    <source>
        <dbReference type="EMBL" id="BBO20673.1"/>
    </source>
</evidence>
<gene>
    <name evidence="4" type="ORF">DSYM_13720</name>
</gene>
<dbReference type="NCBIfam" id="TIGR00369">
    <property type="entry name" value="unchar_dom_1"/>
    <property type="match status" value="1"/>
</dbReference>
<evidence type="ECO:0000256" key="1">
    <source>
        <dbReference type="ARBA" id="ARBA00008324"/>
    </source>
</evidence>
<dbReference type="Proteomes" id="UP000662914">
    <property type="component" value="Chromosome"/>
</dbReference>
<dbReference type="EMBL" id="AP021857">
    <property type="protein sequence ID" value="BBO20673.1"/>
    <property type="molecule type" value="Genomic_DNA"/>
</dbReference>
<accession>A0A809QZ30</accession>
<feature type="domain" description="Thioesterase" evidence="3">
    <location>
        <begin position="49"/>
        <end position="118"/>
    </location>
</feature>
<dbReference type="InterPro" id="IPR006683">
    <property type="entry name" value="Thioestr_dom"/>
</dbReference>
<dbReference type="InterPro" id="IPR029069">
    <property type="entry name" value="HotDog_dom_sf"/>
</dbReference>
<name>A0A809QZ30_9PROT</name>
<reference evidence="4" key="1">
    <citation type="journal article" name="DNA Res.">
        <title>The physiological potential of anammox bacteria as revealed by their core genome structure.</title>
        <authorList>
            <person name="Okubo T."/>
            <person name="Toyoda A."/>
            <person name="Fukuhara K."/>
            <person name="Uchiyama I."/>
            <person name="Harigaya Y."/>
            <person name="Kuroiwa M."/>
            <person name="Suzuki T."/>
            <person name="Murakami Y."/>
            <person name="Suwa Y."/>
            <person name="Takami H."/>
        </authorList>
    </citation>
    <scope>NUCLEOTIDE SEQUENCE</scope>
    <source>
        <strain evidence="4">317325-3</strain>
    </source>
</reference>
<evidence type="ECO:0000259" key="3">
    <source>
        <dbReference type="Pfam" id="PF03061"/>
    </source>
</evidence>
<evidence type="ECO:0000313" key="5">
    <source>
        <dbReference type="Proteomes" id="UP000662914"/>
    </source>
</evidence>
<dbReference type="GO" id="GO:0047617">
    <property type="term" value="F:fatty acyl-CoA hydrolase activity"/>
    <property type="evidence" value="ECO:0007669"/>
    <property type="project" value="InterPro"/>
</dbReference>
<protein>
    <submittedName>
        <fullName evidence="4">PaaI thioesterase</fullName>
    </submittedName>
</protein>